<evidence type="ECO:0000313" key="2">
    <source>
        <dbReference type="Proteomes" id="UP000261284"/>
    </source>
</evidence>
<dbReference type="AlphaFoldDB" id="A0A3E1NEN3"/>
<proteinExistence type="predicted"/>
<dbReference type="Gene3D" id="2.120.10.30">
    <property type="entry name" value="TolB, C-terminal domain"/>
    <property type="match status" value="2"/>
</dbReference>
<dbReference type="EMBL" id="QTJU01000009">
    <property type="protein sequence ID" value="RFM26445.1"/>
    <property type="molecule type" value="Genomic_DNA"/>
</dbReference>
<accession>A0A3E1NEN3</accession>
<keyword evidence="2" id="KW-1185">Reference proteome</keyword>
<dbReference type="PANTHER" id="PTHR36842">
    <property type="entry name" value="PROTEIN TOLB HOMOLOG"/>
    <property type="match status" value="1"/>
</dbReference>
<dbReference type="SUPFAM" id="SSF82171">
    <property type="entry name" value="DPP6 N-terminal domain-like"/>
    <property type="match status" value="1"/>
</dbReference>
<dbReference type="InterPro" id="IPR011042">
    <property type="entry name" value="6-blade_b-propeller_TolB-like"/>
</dbReference>
<organism evidence="1 2">
    <name type="scientific">Deminuibacter soli</name>
    <dbReference type="NCBI Taxonomy" id="2291815"/>
    <lineage>
        <taxon>Bacteria</taxon>
        <taxon>Pseudomonadati</taxon>
        <taxon>Bacteroidota</taxon>
        <taxon>Chitinophagia</taxon>
        <taxon>Chitinophagales</taxon>
        <taxon>Chitinophagaceae</taxon>
        <taxon>Deminuibacter</taxon>
    </lineage>
</organism>
<dbReference type="PANTHER" id="PTHR36842:SF1">
    <property type="entry name" value="PROTEIN TOLB"/>
    <property type="match status" value="1"/>
</dbReference>
<dbReference type="Proteomes" id="UP000261284">
    <property type="component" value="Unassembled WGS sequence"/>
</dbReference>
<gene>
    <name evidence="1" type="ORF">DXN05_19645</name>
</gene>
<comment type="caution">
    <text evidence="1">The sequence shown here is derived from an EMBL/GenBank/DDBJ whole genome shotgun (WGS) entry which is preliminary data.</text>
</comment>
<reference evidence="1 2" key="1">
    <citation type="submission" date="2018-08" db="EMBL/GenBank/DDBJ databases">
        <title>Chitinophagaceae sp. K23C18032701, a novel bacterium isolated from forest soil.</title>
        <authorList>
            <person name="Wang C."/>
        </authorList>
    </citation>
    <scope>NUCLEOTIDE SEQUENCE [LARGE SCALE GENOMIC DNA]</scope>
    <source>
        <strain evidence="1 2">K23C18032701</strain>
    </source>
</reference>
<name>A0A3E1NEN3_9BACT</name>
<sequence length="342" mass="38021">MKMALIKSKSHSTTLFKFNNVKAPIFTSMFFCLTFLCSTSCSKHDIACGSDNVQPVPTYSYPAWHPSGKYIAFDYLPLQSAQKSGNGPCSEFSYAYYPDSSGLWVMNNDGSGKRQVTHFQVKDPCWSPSGDWLAFSVKGLLYKMPFDGYVFDTTRMVVLTTSGIGSSPSFTDTGDSLYFKGDTSARGDAAYLFKMAADGTGLTVFQDTKNIMNDPRCISSGEVLYGSYDSLTKQGQLFSFRGNMSTVRRITSTSDVYKVKNRPAYFGDYIYYEQYGLWRVKADGSNSVKLCGDSYEGYTVSSNGKIAWVNFDLQTLNKTSGTIWVMDADGSNKKQITFNNTF</sequence>
<protein>
    <submittedName>
        <fullName evidence="1">DUF5050 domain-containing protein</fullName>
    </submittedName>
</protein>
<evidence type="ECO:0000313" key="1">
    <source>
        <dbReference type="EMBL" id="RFM26445.1"/>
    </source>
</evidence>